<feature type="compositionally biased region" description="Polar residues" evidence="3">
    <location>
        <begin position="217"/>
        <end position="230"/>
    </location>
</feature>
<dbReference type="PROSITE" id="PS50893">
    <property type="entry name" value="ABC_TRANSPORTER_2"/>
    <property type="match status" value="1"/>
</dbReference>
<feature type="compositionally biased region" description="Pro residues" evidence="3">
    <location>
        <begin position="466"/>
        <end position="478"/>
    </location>
</feature>
<proteinExistence type="predicted"/>
<sequence length="493" mass="50884">MAIRQWQRSRSLTGDAVTGTFDPNTVALAAAAPIRITAVNAKLGQSQVSPASYTGVTLHAQATLTATQAATFKAGDKAQVVLPDNTTVETTLASVGQGGQKTGDTGQATHPSARIDFPDQSQVAAFGPTAVQVIIPNADASTGETLIVPVTALIASAGSPYAVEAVRGGKLVRVPVSIGLVSDAQVQIQVRRPQGGRQGGGLMNDIEFAPAGGGSRAATQNMAKPTTSSAPAGGAPAQRVGAVAEEPPLTTLSQLALTAPASGSQSHGALLTLEHVMKAFPGKDGSLLEILHDTSLAIDRSELVAIVGPSGSGKSTLLSLLGTLDMPTSGILRYDGGDMNAMGERQRSVLRAARIGFVFQQFHLIATVSALENVMTGLQYTTLPRGERRQRAAEALEQVGLGNRLHHRPAQLSGGEQQRVAIARALAKRPDIIFADEPASRSPSTGPPCRSPGPPPSWSASSPAFTRPPAPPVSPRPRPCAANRGDGWSERSP</sequence>
<keyword evidence="1" id="KW-0547">Nucleotide-binding</keyword>
<dbReference type="InterPro" id="IPR003593">
    <property type="entry name" value="AAA+_ATPase"/>
</dbReference>
<dbReference type="PROSITE" id="PS00211">
    <property type="entry name" value="ABC_TRANSPORTER_1"/>
    <property type="match status" value="1"/>
</dbReference>
<dbReference type="Gene3D" id="2.40.420.20">
    <property type="match status" value="1"/>
</dbReference>
<dbReference type="AlphaFoldDB" id="A0A564S4R9"/>
<dbReference type="PANTHER" id="PTHR42798:SF2">
    <property type="entry name" value="ABC TRANSPORTER ATP-BINDING PROTEIN MG467-RELATED"/>
    <property type="match status" value="1"/>
</dbReference>
<evidence type="ECO:0000259" key="4">
    <source>
        <dbReference type="PROSITE" id="PS50893"/>
    </source>
</evidence>
<evidence type="ECO:0000256" key="3">
    <source>
        <dbReference type="SAM" id="MobiDB-lite"/>
    </source>
</evidence>
<dbReference type="EMBL" id="CABHML010000079">
    <property type="protein sequence ID" value="VUW85314.1"/>
    <property type="molecule type" value="Genomic_DNA"/>
</dbReference>
<dbReference type="GO" id="GO:0005524">
    <property type="term" value="F:ATP binding"/>
    <property type="evidence" value="ECO:0007669"/>
    <property type="project" value="UniProtKB-KW"/>
</dbReference>
<name>A0A564S4R9_BIFLI</name>
<keyword evidence="2 5" id="KW-0067">ATP-binding</keyword>
<dbReference type="Proteomes" id="UP000319252">
    <property type="component" value="Unassembled WGS sequence"/>
</dbReference>
<dbReference type="SMART" id="SM00382">
    <property type="entry name" value="AAA"/>
    <property type="match status" value="1"/>
</dbReference>
<evidence type="ECO:0000256" key="2">
    <source>
        <dbReference type="ARBA" id="ARBA00022840"/>
    </source>
</evidence>
<feature type="region of interest" description="Disordered" evidence="3">
    <location>
        <begin position="93"/>
        <end position="112"/>
    </location>
</feature>
<dbReference type="Gene3D" id="3.40.50.300">
    <property type="entry name" value="P-loop containing nucleotide triphosphate hydrolases"/>
    <property type="match status" value="1"/>
</dbReference>
<feature type="compositionally biased region" description="Pro residues" evidence="3">
    <location>
        <begin position="445"/>
        <end position="457"/>
    </location>
</feature>
<evidence type="ECO:0000256" key="1">
    <source>
        <dbReference type="ARBA" id="ARBA00022741"/>
    </source>
</evidence>
<organism evidence="5 6">
    <name type="scientific">Bifidobacterium longum subsp. infantis</name>
    <dbReference type="NCBI Taxonomy" id="1682"/>
    <lineage>
        <taxon>Bacteria</taxon>
        <taxon>Bacillati</taxon>
        <taxon>Actinomycetota</taxon>
        <taxon>Actinomycetes</taxon>
        <taxon>Bifidobacteriales</taxon>
        <taxon>Bifidobacteriaceae</taxon>
        <taxon>Bifidobacterium</taxon>
    </lineage>
</organism>
<dbReference type="InterPro" id="IPR003439">
    <property type="entry name" value="ABC_transporter-like_ATP-bd"/>
</dbReference>
<dbReference type="GO" id="GO:0016887">
    <property type="term" value="F:ATP hydrolysis activity"/>
    <property type="evidence" value="ECO:0007669"/>
    <property type="project" value="InterPro"/>
</dbReference>
<dbReference type="InterPro" id="IPR017871">
    <property type="entry name" value="ABC_transporter-like_CS"/>
</dbReference>
<dbReference type="Pfam" id="PF00005">
    <property type="entry name" value="ABC_tran"/>
    <property type="match status" value="1"/>
</dbReference>
<evidence type="ECO:0000313" key="5">
    <source>
        <dbReference type="EMBL" id="VUW85314.1"/>
    </source>
</evidence>
<feature type="region of interest" description="Disordered" evidence="3">
    <location>
        <begin position="432"/>
        <end position="493"/>
    </location>
</feature>
<protein>
    <submittedName>
        <fullName evidence="5">Putative ABC transporter ATP-binding protein YknY</fullName>
        <ecNumber evidence="5">3.6.3.-</ecNumber>
    </submittedName>
</protein>
<feature type="domain" description="ABC transporter" evidence="4">
    <location>
        <begin position="271"/>
        <end position="493"/>
    </location>
</feature>
<dbReference type="PANTHER" id="PTHR42798">
    <property type="entry name" value="LIPOPROTEIN-RELEASING SYSTEM ATP-BINDING PROTEIN LOLD"/>
    <property type="match status" value="1"/>
</dbReference>
<reference evidence="5 6" key="1">
    <citation type="submission" date="2019-07" db="EMBL/GenBank/DDBJ databases">
        <authorList>
            <person name="Chang H.-W."/>
            <person name="Raman A."/>
            <person name="Venkatesh S."/>
            <person name="Gehrig J."/>
        </authorList>
    </citation>
    <scope>NUCLEOTIDE SEQUENCE [LARGE SCALE GENOMIC DNA]</scope>
    <source>
        <strain evidence="5">B.longum_ssp_infantis_4</strain>
    </source>
</reference>
<gene>
    <name evidence="5" type="primary">yknY_4</name>
    <name evidence="5" type="ORF">BLONGUMMC1_02171</name>
</gene>
<feature type="region of interest" description="Disordered" evidence="3">
    <location>
        <begin position="212"/>
        <end position="239"/>
    </location>
</feature>
<keyword evidence="5" id="KW-0378">Hydrolase</keyword>
<dbReference type="InterPro" id="IPR027417">
    <property type="entry name" value="P-loop_NTPase"/>
</dbReference>
<dbReference type="EC" id="3.6.3.-" evidence="5"/>
<accession>A0A564S4R9</accession>
<evidence type="ECO:0000313" key="6">
    <source>
        <dbReference type="Proteomes" id="UP000319252"/>
    </source>
</evidence>
<dbReference type="SUPFAM" id="SSF52540">
    <property type="entry name" value="P-loop containing nucleoside triphosphate hydrolases"/>
    <property type="match status" value="1"/>
</dbReference>